<keyword evidence="1" id="KW-1133">Transmembrane helix</keyword>
<dbReference type="Gene3D" id="3.40.390.10">
    <property type="entry name" value="Collagenase (Catalytic Domain)"/>
    <property type="match status" value="1"/>
</dbReference>
<dbReference type="AlphaFoldDB" id="A0AAW0QHU3"/>
<keyword evidence="1" id="KW-0472">Membrane</keyword>
<dbReference type="InterPro" id="IPR024079">
    <property type="entry name" value="MetalloPept_cat_dom_sf"/>
</dbReference>
<reference evidence="2 3" key="1">
    <citation type="submission" date="2023-01" db="EMBL/GenBank/DDBJ databases">
        <title>Analysis of 21 Apiospora genomes using comparative genomics revels a genus with tremendous synthesis potential of carbohydrate active enzymes and secondary metabolites.</title>
        <authorList>
            <person name="Sorensen T."/>
        </authorList>
    </citation>
    <scope>NUCLEOTIDE SEQUENCE [LARGE SCALE GENOMIC DNA]</scope>
    <source>
        <strain evidence="2 3">CBS 117206</strain>
    </source>
</reference>
<organism evidence="2 3">
    <name type="scientific">Apiospora kogelbergensis</name>
    <dbReference type="NCBI Taxonomy" id="1337665"/>
    <lineage>
        <taxon>Eukaryota</taxon>
        <taxon>Fungi</taxon>
        <taxon>Dikarya</taxon>
        <taxon>Ascomycota</taxon>
        <taxon>Pezizomycotina</taxon>
        <taxon>Sordariomycetes</taxon>
        <taxon>Xylariomycetidae</taxon>
        <taxon>Amphisphaeriales</taxon>
        <taxon>Apiosporaceae</taxon>
        <taxon>Apiospora</taxon>
    </lineage>
</organism>
<evidence type="ECO:0000313" key="2">
    <source>
        <dbReference type="EMBL" id="KAK8100077.1"/>
    </source>
</evidence>
<protein>
    <submittedName>
        <fullName evidence="2">Uncharacterized protein</fullName>
    </submittedName>
</protein>
<evidence type="ECO:0000313" key="3">
    <source>
        <dbReference type="Proteomes" id="UP001392437"/>
    </source>
</evidence>
<comment type="caution">
    <text evidence="2">The sequence shown here is derived from an EMBL/GenBank/DDBJ whole genome shotgun (WGS) entry which is preliminary data.</text>
</comment>
<dbReference type="GO" id="GO:0008237">
    <property type="term" value="F:metallopeptidase activity"/>
    <property type="evidence" value="ECO:0007669"/>
    <property type="project" value="InterPro"/>
</dbReference>
<evidence type="ECO:0000256" key="1">
    <source>
        <dbReference type="SAM" id="Phobius"/>
    </source>
</evidence>
<dbReference type="Proteomes" id="UP001392437">
    <property type="component" value="Unassembled WGS sequence"/>
</dbReference>
<accession>A0AAW0QHU3</accession>
<name>A0AAW0QHU3_9PEZI</name>
<gene>
    <name evidence="2" type="ORF">PG999_010451</name>
</gene>
<keyword evidence="3" id="KW-1185">Reference proteome</keyword>
<feature type="transmembrane region" description="Helical" evidence="1">
    <location>
        <begin position="12"/>
        <end position="31"/>
    </location>
</feature>
<proteinExistence type="predicted"/>
<dbReference type="SUPFAM" id="SSF55486">
    <property type="entry name" value="Metalloproteases ('zincins'), catalytic domain"/>
    <property type="match status" value="1"/>
</dbReference>
<dbReference type="EMBL" id="JAQQWP010000009">
    <property type="protein sequence ID" value="KAK8100077.1"/>
    <property type="molecule type" value="Genomic_DNA"/>
</dbReference>
<keyword evidence="1" id="KW-0812">Transmembrane</keyword>
<sequence>MQNAIFFRNYVLPALAPTLLLALLLQVPIYYPHSNGYPRLLVDKSCDDNQTGIIRQAHHDAEAMAYTALGGDDNNKNITINWNSTAAIDYFGSPSETFAYSEHILRTLALASGVGTGWHNGGADEADRAIAITCDDPKGRCKSVSTAYTYNGLNQEYPLINYCPTFFRYFASHNDTWHKMSNGPAPDGAWTNVRNLHSQATVALHQLLHINSSWPASVCAGGCTDTLQELDRGRELVWTYRAGLAKLLARRDAGAAARTIDNYVYYVMARWIEAKSFAYPPYPVAWNPDQSREWNEDREAVEPGTPLPAAGAIDMEDYDVVDDERPDVHAPVYAREAYPDWYAPVLDAMGSGSGNVTSDFQQPVFKDTDVVIDPAPETIKCNSTDTSPEYFDCVHTFQFDKHRQLPAYQGKKGENHWTTVSYHDLL</sequence>